<evidence type="ECO:0000256" key="3">
    <source>
        <dbReference type="ARBA" id="ARBA00023004"/>
    </source>
</evidence>
<evidence type="ECO:0000256" key="1">
    <source>
        <dbReference type="ARBA" id="ARBA00022617"/>
    </source>
</evidence>
<gene>
    <name evidence="4" type="ORF">B0T17DRAFT_512294</name>
</gene>
<dbReference type="PANTHER" id="PTHR24305:SF168">
    <property type="entry name" value="P450, PUTATIVE (EUROFUNG)-RELATED"/>
    <property type="match status" value="1"/>
</dbReference>
<protein>
    <submittedName>
        <fullName evidence="4">Cytochrome P450</fullName>
    </submittedName>
</protein>
<keyword evidence="2" id="KW-0479">Metal-binding</keyword>
<keyword evidence="3" id="KW-0408">Iron</keyword>
<dbReference type="Proteomes" id="UP001174934">
    <property type="component" value="Unassembled WGS sequence"/>
</dbReference>
<proteinExistence type="predicted"/>
<dbReference type="Pfam" id="PF00067">
    <property type="entry name" value="p450"/>
    <property type="match status" value="1"/>
</dbReference>
<evidence type="ECO:0000256" key="2">
    <source>
        <dbReference type="ARBA" id="ARBA00022723"/>
    </source>
</evidence>
<dbReference type="SUPFAM" id="SSF48264">
    <property type="entry name" value="Cytochrome P450"/>
    <property type="match status" value="1"/>
</dbReference>
<keyword evidence="5" id="KW-1185">Reference proteome</keyword>
<organism evidence="4 5">
    <name type="scientific">Bombardia bombarda</name>
    <dbReference type="NCBI Taxonomy" id="252184"/>
    <lineage>
        <taxon>Eukaryota</taxon>
        <taxon>Fungi</taxon>
        <taxon>Dikarya</taxon>
        <taxon>Ascomycota</taxon>
        <taxon>Pezizomycotina</taxon>
        <taxon>Sordariomycetes</taxon>
        <taxon>Sordariomycetidae</taxon>
        <taxon>Sordariales</taxon>
        <taxon>Lasiosphaeriaceae</taxon>
        <taxon>Bombardia</taxon>
    </lineage>
</organism>
<dbReference type="InterPro" id="IPR001128">
    <property type="entry name" value="Cyt_P450"/>
</dbReference>
<dbReference type="GO" id="GO:0004497">
    <property type="term" value="F:monooxygenase activity"/>
    <property type="evidence" value="ECO:0007669"/>
    <property type="project" value="InterPro"/>
</dbReference>
<dbReference type="Gene3D" id="1.10.630.10">
    <property type="entry name" value="Cytochrome P450"/>
    <property type="match status" value="1"/>
</dbReference>
<dbReference type="GO" id="GO:0005506">
    <property type="term" value="F:iron ion binding"/>
    <property type="evidence" value="ECO:0007669"/>
    <property type="project" value="InterPro"/>
</dbReference>
<evidence type="ECO:0000313" key="4">
    <source>
        <dbReference type="EMBL" id="KAK0609981.1"/>
    </source>
</evidence>
<comment type="caution">
    <text evidence="4">The sequence shown here is derived from an EMBL/GenBank/DDBJ whole genome shotgun (WGS) entry which is preliminary data.</text>
</comment>
<dbReference type="GO" id="GO:0016705">
    <property type="term" value="F:oxidoreductase activity, acting on paired donors, with incorporation or reduction of molecular oxygen"/>
    <property type="evidence" value="ECO:0007669"/>
    <property type="project" value="InterPro"/>
</dbReference>
<dbReference type="InterPro" id="IPR036396">
    <property type="entry name" value="Cyt_P450_sf"/>
</dbReference>
<reference evidence="4" key="1">
    <citation type="submission" date="2023-06" db="EMBL/GenBank/DDBJ databases">
        <title>Genome-scale phylogeny and comparative genomics of the fungal order Sordariales.</title>
        <authorList>
            <consortium name="Lawrence Berkeley National Laboratory"/>
            <person name="Hensen N."/>
            <person name="Bonometti L."/>
            <person name="Westerberg I."/>
            <person name="Brannstrom I.O."/>
            <person name="Guillou S."/>
            <person name="Cros-Aarteil S."/>
            <person name="Calhoun S."/>
            <person name="Haridas S."/>
            <person name="Kuo A."/>
            <person name="Mondo S."/>
            <person name="Pangilinan J."/>
            <person name="Riley R."/>
            <person name="LaButti K."/>
            <person name="Andreopoulos B."/>
            <person name="Lipzen A."/>
            <person name="Chen C."/>
            <person name="Yanf M."/>
            <person name="Daum C."/>
            <person name="Ng V."/>
            <person name="Clum A."/>
            <person name="Steindorff A."/>
            <person name="Ohm R."/>
            <person name="Martin F."/>
            <person name="Silar P."/>
            <person name="Natvig D."/>
            <person name="Lalanne C."/>
            <person name="Gautier V."/>
            <person name="Ament-velasquez S.L."/>
            <person name="Kruys A."/>
            <person name="Hutchinson M.I."/>
            <person name="Powell A.J."/>
            <person name="Barry K."/>
            <person name="Miller A.N."/>
            <person name="Grigoriev I.V."/>
            <person name="Debuchy R."/>
            <person name="Gladieux P."/>
            <person name="Thoren M.H."/>
            <person name="Johannesson H."/>
        </authorList>
    </citation>
    <scope>NUCLEOTIDE SEQUENCE</scope>
    <source>
        <strain evidence="4">SMH3391-2</strain>
    </source>
</reference>
<dbReference type="PANTHER" id="PTHR24305">
    <property type="entry name" value="CYTOCHROME P450"/>
    <property type="match status" value="1"/>
</dbReference>
<dbReference type="AlphaFoldDB" id="A0AA39TLY6"/>
<dbReference type="EMBL" id="JAULSR010000011">
    <property type="protein sequence ID" value="KAK0609981.1"/>
    <property type="molecule type" value="Genomic_DNA"/>
</dbReference>
<sequence>MTLPISEREVQTRFFRASSRMSWGKRQRGNVHSRVGICMGVYTKTLVEGYANWTCQQTGCYYPFSQKQSSRRSAQVISAKKDCLAIGGLCCGNRLSKEFADRIRMIDWRIEVSVEMLQFEWASCYRLGKLDFVLGTTTLVGTLAFAGVSCLVSAHPVQQPTSRWSLRRVRGPFWNSISVFHLATVASKGSISVANKALQKKYGPLVRIAPNVVMFGDAETDRRLSSVRSDFTKGPWYEPTKLALETDSIFTLREFAPRYAGREGAAFEPKADSYVAEFVDLIERKYISTPTDYRPIEFLDKVQFFALDTTADIGFGDAIGLLANDKDMHMHKYIEINDQESAYEKEMEASNLVTKRLAEGVEQGNDMLQTHIRNGLTKEDLLSEVFREISDSTAAAIRMTMLYLLNTPSVFEPLHREIDGGIAAERISSPIRDAEAYQMPYLQAVIKEGMRILPPSTGMNNKQVPKGRAHIQGYFLLEGTQLAANVMYMAHDQKVFGPDAELFRPER</sequence>
<keyword evidence="1" id="KW-0349">Heme</keyword>
<evidence type="ECO:0000313" key="5">
    <source>
        <dbReference type="Proteomes" id="UP001174934"/>
    </source>
</evidence>
<accession>A0AA39TLY6</accession>
<name>A0AA39TLY6_9PEZI</name>
<dbReference type="GO" id="GO:0020037">
    <property type="term" value="F:heme binding"/>
    <property type="evidence" value="ECO:0007669"/>
    <property type="project" value="InterPro"/>
</dbReference>
<dbReference type="InterPro" id="IPR050121">
    <property type="entry name" value="Cytochrome_P450_monoxygenase"/>
</dbReference>